<protein>
    <submittedName>
        <fullName evidence="1">Uncharacterized protein</fullName>
    </submittedName>
</protein>
<reference evidence="1 2" key="1">
    <citation type="submission" date="2008-03" db="EMBL/GenBank/DDBJ databases">
        <title>Complete sequence of chromosome of Methylobacterium radiotolerans JCM 2831.</title>
        <authorList>
            <consortium name="US DOE Joint Genome Institute"/>
            <person name="Copeland A."/>
            <person name="Lucas S."/>
            <person name="Lapidus A."/>
            <person name="Glavina del Rio T."/>
            <person name="Dalin E."/>
            <person name="Tice H."/>
            <person name="Bruce D."/>
            <person name="Goodwin L."/>
            <person name="Pitluck S."/>
            <person name="Kiss H."/>
            <person name="Brettin T."/>
            <person name="Detter J.C."/>
            <person name="Han C."/>
            <person name="Kuske C.R."/>
            <person name="Schmutz J."/>
            <person name="Larimer F."/>
            <person name="Land M."/>
            <person name="Hauser L."/>
            <person name="Kyrpides N."/>
            <person name="Mikhailova N."/>
            <person name="Marx C.J."/>
            <person name="Richardson P."/>
        </authorList>
    </citation>
    <scope>NUCLEOTIDE SEQUENCE [LARGE SCALE GENOMIC DNA]</scope>
    <source>
        <strain evidence="2">ATCC 27329 / DSM 1819 / JCM 2831 / NBRC 15690 / NCIMB 10815 / 0-1</strain>
    </source>
</reference>
<dbReference type="Proteomes" id="UP000006589">
    <property type="component" value="Chromosome"/>
</dbReference>
<dbReference type="eggNOG" id="ENOG5030ZKT">
    <property type="taxonomic scope" value="Bacteria"/>
</dbReference>
<accession>B1M170</accession>
<dbReference type="GeneID" id="6138678"/>
<proteinExistence type="predicted"/>
<dbReference type="EMBL" id="CP001001">
    <property type="protein sequence ID" value="ACB24620.1"/>
    <property type="molecule type" value="Genomic_DNA"/>
</dbReference>
<gene>
    <name evidence="1" type="ordered locus">Mrad2831_2636</name>
</gene>
<dbReference type="AlphaFoldDB" id="B1M170"/>
<evidence type="ECO:0000313" key="2">
    <source>
        <dbReference type="Proteomes" id="UP000006589"/>
    </source>
</evidence>
<dbReference type="OrthoDB" id="7987765at2"/>
<dbReference type="RefSeq" id="WP_012319589.1">
    <property type="nucleotide sequence ID" value="NC_010505.1"/>
</dbReference>
<sequence>MSTTNRVGIAADVAGQIMDWRLKFVSTVGEAKYRRAAGWAVDEVAKHAVLGIRKQFHKHLKSNTPWTESAIKYKRSSAAGLNAIEAGTNDAGLFSAVYVMPKQSTYLKYLFGVQDSTRLPGDVGLAQDKILIPFWQNISLAQGVQPTQYGGVPRGFLARLSREVAGIKARASTASRWGVYKGTITLHGQPRLAYIARPPRVPTGETQQIFSLRRGGRVVTVGRRMRDIDHPRILFLAVDLATYKPILEKPWEEACQAAAARIPEIMAAQLADNFAHAAAKRGGTRMAA</sequence>
<evidence type="ECO:0000313" key="1">
    <source>
        <dbReference type="EMBL" id="ACB24620.1"/>
    </source>
</evidence>
<dbReference type="KEGG" id="mrd:Mrad2831_2636"/>
<dbReference type="PATRIC" id="fig|426355.14.peg.2702"/>
<name>B1M170_METRJ</name>
<dbReference type="HOGENOM" id="CLU_857397_0_0_5"/>
<organism evidence="1 2">
    <name type="scientific">Methylobacterium radiotolerans (strain ATCC 27329 / DSM 1819 / JCM 2831 / NBRC 15690 / NCIMB 10815 / 0-1)</name>
    <dbReference type="NCBI Taxonomy" id="426355"/>
    <lineage>
        <taxon>Bacteria</taxon>
        <taxon>Pseudomonadati</taxon>
        <taxon>Pseudomonadota</taxon>
        <taxon>Alphaproteobacteria</taxon>
        <taxon>Hyphomicrobiales</taxon>
        <taxon>Methylobacteriaceae</taxon>
        <taxon>Methylobacterium</taxon>
    </lineage>
</organism>